<accession>Q5ZBP2</accession>
<evidence type="ECO:0000313" key="4">
    <source>
        <dbReference type="Proteomes" id="UP000000763"/>
    </source>
</evidence>
<dbReference type="Proteomes" id="UP000817658">
    <property type="component" value="Chromosome 1"/>
</dbReference>
<gene>
    <name evidence="2" type="ORF">OSJNBa0090K04.27</name>
    <name evidence="3" type="ORF">P0704D04.35</name>
</gene>
<dbReference type="EMBL" id="AP003216">
    <property type="protein sequence ID" value="BAD52831.1"/>
    <property type="molecule type" value="Genomic_DNA"/>
</dbReference>
<reference evidence="4" key="3">
    <citation type="journal article" date="2008" name="Nucleic Acids Res.">
        <title>The rice annotation project database (RAP-DB): 2008 update.</title>
        <authorList>
            <consortium name="The rice annotation project (RAP)"/>
        </authorList>
    </citation>
    <scope>GENOME REANNOTATION</scope>
    <source>
        <strain evidence="4">cv. Nipponbare</strain>
    </source>
</reference>
<feature type="region of interest" description="Disordered" evidence="1">
    <location>
        <begin position="1"/>
        <end position="52"/>
    </location>
</feature>
<feature type="compositionally biased region" description="Polar residues" evidence="1">
    <location>
        <begin position="136"/>
        <end position="145"/>
    </location>
</feature>
<feature type="region of interest" description="Disordered" evidence="1">
    <location>
        <begin position="68"/>
        <end position="88"/>
    </location>
</feature>
<evidence type="ECO:0000313" key="2">
    <source>
        <dbReference type="EMBL" id="BAD52831.1"/>
    </source>
</evidence>
<feature type="region of interest" description="Disordered" evidence="1">
    <location>
        <begin position="102"/>
        <end position="145"/>
    </location>
</feature>
<evidence type="ECO:0000256" key="1">
    <source>
        <dbReference type="SAM" id="MobiDB-lite"/>
    </source>
</evidence>
<dbReference type="EMBL" id="AP003303">
    <property type="protein sequence ID" value="BAD53062.1"/>
    <property type="molecule type" value="Genomic_DNA"/>
</dbReference>
<dbReference type="Proteomes" id="UP000000763">
    <property type="component" value="Chromosome 1"/>
</dbReference>
<sequence>MVTSGMEVAAPVANAGGHGDGQEHDGSSTQARKEGWGKFSPVRGDPAGAMRNSRLRLVHFEGEKDWRRRENKGGMATSSCVAVSEPHGTTAIGDRRVVGARRHEAAQGGHELGSGWHKEQRRQVQGGTQLARADTSRTQGGTSGG</sequence>
<evidence type="ECO:0000313" key="3">
    <source>
        <dbReference type="EMBL" id="BAD53062.1"/>
    </source>
</evidence>
<dbReference type="AlphaFoldDB" id="Q5ZBP2"/>
<proteinExistence type="predicted"/>
<protein>
    <submittedName>
        <fullName evidence="3">Uncharacterized protein</fullName>
    </submittedName>
</protein>
<name>Q5ZBP2_ORYSJ</name>
<reference evidence="3" key="1">
    <citation type="journal article" date="2002" name="Nature">
        <title>The genome sequence and structure of rice chromosome 1.</title>
        <authorList>
            <person name="Sasaki T."/>
            <person name="Matsumoto T."/>
            <person name="Yamamoto K."/>
            <person name="Sakata K."/>
            <person name="Baba T."/>
            <person name="Katayose Y."/>
            <person name="Wu J."/>
            <person name="Niimura Y."/>
            <person name="Cheng Z."/>
            <person name="Nagamura Y."/>
            <person name="Antonio B.A."/>
            <person name="Kanamori H."/>
            <person name="Hosokawa S."/>
            <person name="Masukawa M."/>
            <person name="Arikawa K."/>
            <person name="Chiden Y."/>
            <person name="Hayashi M."/>
            <person name="Okamoto M."/>
            <person name="Ando T."/>
            <person name="Aoki H."/>
            <person name="Arita K."/>
            <person name="Hamada M."/>
            <person name="Harada C."/>
            <person name="Hijishita S."/>
            <person name="Honda M."/>
            <person name="Ichikawa Y."/>
            <person name="Idonuma A."/>
            <person name="Iijima M."/>
            <person name="Ikeda M."/>
            <person name="Ikeno M."/>
            <person name="Itoh S."/>
            <person name="Itoh T."/>
            <person name="Itoh Y."/>
            <person name="Itoh Y."/>
            <person name="Iwabuchi A."/>
            <person name="Kamiya K."/>
            <person name="Karasawa W."/>
            <person name="Katagiri S."/>
            <person name="Kikuta A."/>
            <person name="Kobayashi N."/>
            <person name="Kono I."/>
            <person name="Machita K."/>
            <person name="Maehara T."/>
            <person name="Mizuno H."/>
            <person name="Mizubayashi T."/>
            <person name="Mukai Y."/>
            <person name="Nagasaki H."/>
            <person name="Nakashima M."/>
            <person name="Nakama Y."/>
            <person name="Nakamichi Y."/>
            <person name="Nakamura M."/>
            <person name="Namiki N."/>
            <person name="Negishi M."/>
            <person name="Ohta I."/>
            <person name="Ono N."/>
            <person name="Saji S."/>
            <person name="Sakai K."/>
            <person name="Shibata M."/>
            <person name="Shimokawa T."/>
            <person name="Shomura A."/>
            <person name="Song J."/>
            <person name="Takazaki Y."/>
            <person name="Terasawa K."/>
            <person name="Tsuji K."/>
            <person name="Waki K."/>
            <person name="Yamagata H."/>
            <person name="Yamane H."/>
            <person name="Yoshiki S."/>
            <person name="Yoshihara R."/>
            <person name="Yukawa K."/>
            <person name="Zhong H."/>
            <person name="Iwama H."/>
            <person name="Endo T."/>
            <person name="Ito H."/>
            <person name="Hahn J.H."/>
            <person name="Kim H.I."/>
            <person name="Eun M.Y."/>
            <person name="Yano M."/>
            <person name="Jiang J."/>
            <person name="Gojobori T."/>
        </authorList>
    </citation>
    <scope>NUCLEOTIDE SEQUENCE</scope>
</reference>
<feature type="compositionally biased region" description="Basic and acidic residues" evidence="1">
    <location>
        <begin position="20"/>
        <end position="36"/>
    </location>
</feature>
<reference evidence="4" key="2">
    <citation type="journal article" date="2005" name="Nature">
        <title>The map-based sequence of the rice genome.</title>
        <authorList>
            <consortium name="International rice genome sequencing project (IRGSP)"/>
            <person name="Matsumoto T."/>
            <person name="Wu J."/>
            <person name="Kanamori H."/>
            <person name="Katayose Y."/>
            <person name="Fujisawa M."/>
            <person name="Namiki N."/>
            <person name="Mizuno H."/>
            <person name="Yamamoto K."/>
            <person name="Antonio B.A."/>
            <person name="Baba T."/>
            <person name="Sakata K."/>
            <person name="Nagamura Y."/>
            <person name="Aoki H."/>
            <person name="Arikawa K."/>
            <person name="Arita K."/>
            <person name="Bito T."/>
            <person name="Chiden Y."/>
            <person name="Fujitsuka N."/>
            <person name="Fukunaka R."/>
            <person name="Hamada M."/>
            <person name="Harada C."/>
            <person name="Hayashi A."/>
            <person name="Hijishita S."/>
            <person name="Honda M."/>
            <person name="Hosokawa S."/>
            <person name="Ichikawa Y."/>
            <person name="Idonuma A."/>
            <person name="Iijima M."/>
            <person name="Ikeda M."/>
            <person name="Ikeno M."/>
            <person name="Ito K."/>
            <person name="Ito S."/>
            <person name="Ito T."/>
            <person name="Ito Y."/>
            <person name="Ito Y."/>
            <person name="Iwabuchi A."/>
            <person name="Kamiya K."/>
            <person name="Karasawa W."/>
            <person name="Kurita K."/>
            <person name="Katagiri S."/>
            <person name="Kikuta A."/>
            <person name="Kobayashi H."/>
            <person name="Kobayashi N."/>
            <person name="Machita K."/>
            <person name="Maehara T."/>
            <person name="Masukawa M."/>
            <person name="Mizubayashi T."/>
            <person name="Mukai Y."/>
            <person name="Nagasaki H."/>
            <person name="Nagata Y."/>
            <person name="Naito S."/>
            <person name="Nakashima M."/>
            <person name="Nakama Y."/>
            <person name="Nakamichi Y."/>
            <person name="Nakamura M."/>
            <person name="Meguro A."/>
            <person name="Negishi M."/>
            <person name="Ohta I."/>
            <person name="Ohta T."/>
            <person name="Okamoto M."/>
            <person name="Ono N."/>
            <person name="Saji S."/>
            <person name="Sakaguchi M."/>
            <person name="Sakai K."/>
            <person name="Shibata M."/>
            <person name="Shimokawa T."/>
            <person name="Song J."/>
            <person name="Takazaki Y."/>
            <person name="Terasawa K."/>
            <person name="Tsugane M."/>
            <person name="Tsuji K."/>
            <person name="Ueda S."/>
            <person name="Waki K."/>
            <person name="Yamagata H."/>
            <person name="Yamamoto M."/>
            <person name="Yamamoto S."/>
            <person name="Yamane H."/>
            <person name="Yoshiki S."/>
            <person name="Yoshihara R."/>
            <person name="Yukawa K."/>
            <person name="Zhong H."/>
            <person name="Yano M."/>
            <person name="Yuan Q."/>
            <person name="Ouyang S."/>
            <person name="Liu J."/>
            <person name="Jones K.M."/>
            <person name="Gansberger K."/>
            <person name="Moffat K."/>
            <person name="Hill J."/>
            <person name="Bera J."/>
            <person name="Fadrosh D."/>
            <person name="Jin S."/>
            <person name="Johri S."/>
            <person name="Kim M."/>
            <person name="Overton L."/>
            <person name="Reardon M."/>
            <person name="Tsitrin T."/>
            <person name="Vuong H."/>
            <person name="Weaver B."/>
            <person name="Ciecko A."/>
            <person name="Tallon L."/>
            <person name="Jackson J."/>
            <person name="Pai G."/>
            <person name="Aken S.V."/>
            <person name="Utterback T."/>
            <person name="Reidmuller S."/>
            <person name="Feldblyum T."/>
            <person name="Hsiao J."/>
            <person name="Zismann V."/>
            <person name="Iobst S."/>
            <person name="de Vazeille A.R."/>
            <person name="Buell C.R."/>
            <person name="Ying K."/>
            <person name="Li Y."/>
            <person name="Lu T."/>
            <person name="Huang Y."/>
            <person name="Zhao Q."/>
            <person name="Feng Q."/>
            <person name="Zhang L."/>
            <person name="Zhu J."/>
            <person name="Weng Q."/>
            <person name="Mu J."/>
            <person name="Lu Y."/>
            <person name="Fan D."/>
            <person name="Liu Y."/>
            <person name="Guan J."/>
            <person name="Zhang Y."/>
            <person name="Yu S."/>
            <person name="Liu X."/>
            <person name="Zhang Y."/>
            <person name="Hong G."/>
            <person name="Han B."/>
            <person name="Choisne N."/>
            <person name="Demange N."/>
            <person name="Orjeda G."/>
            <person name="Samain S."/>
            <person name="Cattolico L."/>
            <person name="Pelletier E."/>
            <person name="Couloux A."/>
            <person name="Segurens B."/>
            <person name="Wincker P."/>
            <person name="D'Hont A."/>
            <person name="Scarpelli C."/>
            <person name="Weissenbach J."/>
            <person name="Salanoubat M."/>
            <person name="Quetier F."/>
            <person name="Yu Y."/>
            <person name="Kim H.R."/>
            <person name="Rambo T."/>
            <person name="Currie J."/>
            <person name="Collura K."/>
            <person name="Luo M."/>
            <person name="Yang T."/>
            <person name="Ammiraju J.S.S."/>
            <person name="Engler F."/>
            <person name="Soderlund C."/>
            <person name="Wing R.A."/>
            <person name="Palmer L.E."/>
            <person name="de la Bastide M."/>
            <person name="Spiegel L."/>
            <person name="Nascimento L."/>
            <person name="Zutavern T."/>
            <person name="O'Shaughnessy A."/>
            <person name="Dike S."/>
            <person name="Dedhia N."/>
            <person name="Preston R."/>
            <person name="Balija V."/>
            <person name="McCombie W.R."/>
            <person name="Chow T."/>
            <person name="Chen H."/>
            <person name="Chung M."/>
            <person name="Chen C."/>
            <person name="Shaw J."/>
            <person name="Wu H."/>
            <person name="Hsiao K."/>
            <person name="Chao Y."/>
            <person name="Chu M."/>
            <person name="Cheng C."/>
            <person name="Hour A."/>
            <person name="Lee P."/>
            <person name="Lin S."/>
            <person name="Lin Y."/>
            <person name="Liou J."/>
            <person name="Liu S."/>
            <person name="Hsing Y."/>
            <person name="Raghuvanshi S."/>
            <person name="Mohanty A."/>
            <person name="Bharti A.K."/>
            <person name="Gaur A."/>
            <person name="Gupta V."/>
            <person name="Kumar D."/>
            <person name="Ravi V."/>
            <person name="Vij S."/>
            <person name="Kapur A."/>
            <person name="Khurana P."/>
            <person name="Khurana P."/>
            <person name="Khurana J.P."/>
            <person name="Tyagi A.K."/>
            <person name="Gaikwad K."/>
            <person name="Singh A."/>
            <person name="Dalal V."/>
            <person name="Srivastava S."/>
            <person name="Dixit A."/>
            <person name="Pal A.K."/>
            <person name="Ghazi I.A."/>
            <person name="Yadav M."/>
            <person name="Pandit A."/>
            <person name="Bhargava A."/>
            <person name="Sureshbabu K."/>
            <person name="Batra K."/>
            <person name="Sharma T.R."/>
            <person name="Mohapatra T."/>
            <person name="Singh N.K."/>
            <person name="Messing J."/>
            <person name="Nelson A.B."/>
            <person name="Fuks G."/>
            <person name="Kavchok S."/>
            <person name="Keizer G."/>
            <person name="Linton E."/>
            <person name="Llaca V."/>
            <person name="Song R."/>
            <person name="Tanyolac B."/>
            <person name="Young S."/>
            <person name="Ho-Il K."/>
            <person name="Hahn J.H."/>
            <person name="Sangsakoo G."/>
            <person name="Vanavichit A."/>
            <person name="de Mattos Luiz.A.T."/>
            <person name="Zimmer P.D."/>
            <person name="Malone G."/>
            <person name="Dellagostin O."/>
            <person name="de Oliveira A.C."/>
            <person name="Bevan M."/>
            <person name="Bancroft I."/>
            <person name="Minx P."/>
            <person name="Cordum H."/>
            <person name="Wilson R."/>
            <person name="Cheng Z."/>
            <person name="Jin W."/>
            <person name="Jiang J."/>
            <person name="Leong S.A."/>
            <person name="Iwama H."/>
            <person name="Gojobori T."/>
            <person name="Itoh T."/>
            <person name="Niimura Y."/>
            <person name="Fujii Y."/>
            <person name="Habara T."/>
            <person name="Sakai H."/>
            <person name="Sato Y."/>
            <person name="Wilson G."/>
            <person name="Kumar K."/>
            <person name="McCouch S."/>
            <person name="Juretic N."/>
            <person name="Hoen D."/>
            <person name="Wright S."/>
            <person name="Bruskiewich R."/>
            <person name="Bureau T."/>
            <person name="Miyao A."/>
            <person name="Hirochika H."/>
            <person name="Nishikawa T."/>
            <person name="Kadowaki K."/>
            <person name="Sugiura M."/>
            <person name="Burr B."/>
            <person name="Sasaki T."/>
        </authorList>
    </citation>
    <scope>NUCLEOTIDE SEQUENCE [LARGE SCALE GENOMIC DNA]</scope>
    <source>
        <strain evidence="4">cv. Nipponbare</strain>
    </source>
</reference>
<organism evidence="3">
    <name type="scientific">Oryza sativa subsp. japonica</name>
    <name type="common">Rice</name>
    <dbReference type="NCBI Taxonomy" id="39947"/>
    <lineage>
        <taxon>Eukaryota</taxon>
        <taxon>Viridiplantae</taxon>
        <taxon>Streptophyta</taxon>
        <taxon>Embryophyta</taxon>
        <taxon>Tracheophyta</taxon>
        <taxon>Spermatophyta</taxon>
        <taxon>Magnoliopsida</taxon>
        <taxon>Liliopsida</taxon>
        <taxon>Poales</taxon>
        <taxon>Poaceae</taxon>
        <taxon>BOP clade</taxon>
        <taxon>Oryzoideae</taxon>
        <taxon>Oryzeae</taxon>
        <taxon>Oryzinae</taxon>
        <taxon>Oryza</taxon>
        <taxon>Oryza sativa</taxon>
    </lineage>
</organism>